<evidence type="ECO:0000313" key="2">
    <source>
        <dbReference type="EMBL" id="GDY71682.1"/>
    </source>
</evidence>
<accession>A0A4D4MHZ3</accession>
<comment type="caution">
    <text evidence="2">The sequence shown here is derived from an EMBL/GenBank/DDBJ whole genome shotgun (WGS) entry which is preliminary data.</text>
</comment>
<sequence>MAYGLGGADQAHGGADDDRALAESGQHGEEQVAVADRGAADQLPAPVTTWSSVTLSVWAPWR</sequence>
<dbReference type="AlphaFoldDB" id="A0A4D4MHZ3"/>
<gene>
    <name evidence="2" type="ORF">SAV31267_011670</name>
</gene>
<evidence type="ECO:0000313" key="3">
    <source>
        <dbReference type="Proteomes" id="UP000299211"/>
    </source>
</evidence>
<proteinExistence type="predicted"/>
<evidence type="ECO:0000256" key="1">
    <source>
        <dbReference type="SAM" id="MobiDB-lite"/>
    </source>
</evidence>
<feature type="region of interest" description="Disordered" evidence="1">
    <location>
        <begin position="1"/>
        <end position="45"/>
    </location>
</feature>
<organism evidence="2 3">
    <name type="scientific">Streptomyces avermitilis</name>
    <dbReference type="NCBI Taxonomy" id="33903"/>
    <lineage>
        <taxon>Bacteria</taxon>
        <taxon>Bacillati</taxon>
        <taxon>Actinomycetota</taxon>
        <taxon>Actinomycetes</taxon>
        <taxon>Kitasatosporales</taxon>
        <taxon>Streptomycetaceae</taxon>
        <taxon>Streptomyces</taxon>
    </lineage>
</organism>
<protein>
    <submittedName>
        <fullName evidence="2">Uncharacterized protein</fullName>
    </submittedName>
</protein>
<reference evidence="2 3" key="1">
    <citation type="submission" date="2019-04" db="EMBL/GenBank/DDBJ databases">
        <title>Draft genome sequences of Streptomyces avermitilis ATCC 31267.</title>
        <authorList>
            <person name="Komaki H."/>
            <person name="Tamura T."/>
            <person name="Hosoyama A."/>
        </authorList>
    </citation>
    <scope>NUCLEOTIDE SEQUENCE [LARGE SCALE GENOMIC DNA]</scope>
    <source>
        <strain evidence="2 3">ATCC 31267</strain>
    </source>
</reference>
<name>A0A4D4MHZ3_STRAX</name>
<dbReference type="EMBL" id="BJHY01000001">
    <property type="protein sequence ID" value="GDY71682.1"/>
    <property type="molecule type" value="Genomic_DNA"/>
</dbReference>
<dbReference type="Proteomes" id="UP000299211">
    <property type="component" value="Unassembled WGS sequence"/>
</dbReference>
<feature type="compositionally biased region" description="Basic and acidic residues" evidence="1">
    <location>
        <begin position="14"/>
        <end position="30"/>
    </location>
</feature>